<dbReference type="EMBL" id="JABANO010018286">
    <property type="protein sequence ID" value="KAF4732097.1"/>
    <property type="molecule type" value="Genomic_DNA"/>
</dbReference>
<feature type="compositionally biased region" description="Polar residues" evidence="3">
    <location>
        <begin position="190"/>
        <end position="209"/>
    </location>
</feature>
<dbReference type="Pfam" id="PF11865">
    <property type="entry name" value="mTOR_dom"/>
    <property type="match status" value="2"/>
</dbReference>
<feature type="non-terminal residue" evidence="5">
    <location>
        <position position="804"/>
    </location>
</feature>
<evidence type="ECO:0000313" key="5">
    <source>
        <dbReference type="EMBL" id="KAF4732097.1"/>
    </source>
</evidence>
<gene>
    <name evidence="5" type="primary">TOR1_11</name>
    <name evidence="5" type="ORF">FOZ63_026328</name>
</gene>
<sequence>ETSPSGRTDRLYRLHQNTLECLGKLAETVGSRLAVYFEDGKLVCLMFSAGLTPAVLEAVWDCCYYCEPACGPLQSRLLDTVASILQEATSCKTLTSPEQQVHRPRTLSVMSAGSAALEAQASSAVLAMKALVSFGPYDPRVKPFLCDTVLRCLDHQHPLVRKMAATTITKLLLPVDLPDDGSRERKPSFSDETPTTEVSSDSANPQPSRGRQIILCKPHHIEAISRVVQRLLVLAVADTDPDIRFSVFDGIDRRFDPFLSDRVCIAAITQALNDESLIVRKAAVKLLGRLCHHNPAYVLPALRKLLIQLLTELEYNHADRGGEEAAELLCDLLSKAGSHMSPYVFAVVEAVVSKLCRPEPISPRYTSLLLEALGQLSDISGQAILSSGLIDDILQLLVDNVQDTRSGGEGDQAAQWDKKREVTYRTLSRVVENTGLVVVPYEKHPPLLPYIIEFLRADAQHSAHTAVRRQAIRAIGTLGALDPTRFDALKQIASIPVMDSSGSGQPYQLFHDSRPVPTGPTATQSTMLAVSHSHHAGAVTPAEHPFEGKASTAAAAAAAAAPYACCGFTASIAAGMDLQQQLLTVMIQMAFEEGLDEDDCCGIDRGAAGGRTDREGDAGTRQQRLAQTSAPAWAASGADNPQTCRWLYTSHAVATLLKMLCDTSLPSDYHSHVVDALMTIFQHLGRQAGGCVMPFLPQIMNSIISVVQSSPADSSIAHERAPLLRHLAYLVKVANAKQIAPYLKSIFDLVGAVWPPESIGSLGHPPPPPPPPPSLLSDAGGQPQSSQLVMVAAMPGTSAGTSDR</sequence>
<dbReference type="InterPro" id="IPR000357">
    <property type="entry name" value="HEAT"/>
</dbReference>
<protein>
    <recommendedName>
        <fullName evidence="2">Serine/threonine-protein kinase TOR</fullName>
        <ecNumber evidence="2">2.7.11.1</ecNumber>
    </recommendedName>
</protein>
<evidence type="ECO:0000256" key="2">
    <source>
        <dbReference type="RuleBase" id="RU364109"/>
    </source>
</evidence>
<feature type="compositionally biased region" description="Basic and acidic residues" evidence="3">
    <location>
        <begin position="180"/>
        <end position="189"/>
    </location>
</feature>
<feature type="compositionally biased region" description="Pro residues" evidence="3">
    <location>
        <begin position="764"/>
        <end position="774"/>
    </location>
</feature>
<keyword evidence="2 5" id="KW-0418">Kinase</keyword>
<comment type="catalytic activity">
    <reaction evidence="2">
        <text>L-threonyl-[protein] + ATP = O-phospho-L-threonyl-[protein] + ADP + H(+)</text>
        <dbReference type="Rhea" id="RHEA:46608"/>
        <dbReference type="Rhea" id="RHEA-COMP:11060"/>
        <dbReference type="Rhea" id="RHEA-COMP:11605"/>
        <dbReference type="ChEBI" id="CHEBI:15378"/>
        <dbReference type="ChEBI" id="CHEBI:30013"/>
        <dbReference type="ChEBI" id="CHEBI:30616"/>
        <dbReference type="ChEBI" id="CHEBI:61977"/>
        <dbReference type="ChEBI" id="CHEBI:456216"/>
        <dbReference type="EC" id="2.7.11.1"/>
    </reaction>
</comment>
<dbReference type="InterPro" id="IPR016024">
    <property type="entry name" value="ARM-type_fold"/>
</dbReference>
<dbReference type="GO" id="GO:0005737">
    <property type="term" value="C:cytoplasm"/>
    <property type="evidence" value="ECO:0007669"/>
    <property type="project" value="TreeGrafter"/>
</dbReference>
<keyword evidence="2" id="KW-0547">Nucleotide-binding</keyword>
<keyword evidence="2" id="KW-0808">Transferase</keyword>
<feature type="non-terminal residue" evidence="5">
    <location>
        <position position="1"/>
    </location>
</feature>
<keyword evidence="2" id="KW-0067">ATP-binding</keyword>
<evidence type="ECO:0000256" key="3">
    <source>
        <dbReference type="SAM" id="MobiDB-lite"/>
    </source>
</evidence>
<reference evidence="5 6" key="1">
    <citation type="submission" date="2020-04" db="EMBL/GenBank/DDBJ databases">
        <title>Perkinsus olseni comparative genomics.</title>
        <authorList>
            <person name="Bogema D.R."/>
        </authorList>
    </citation>
    <scope>NUCLEOTIDE SEQUENCE [LARGE SCALE GENOMIC DNA]</scope>
    <source>
        <strain evidence="5 6">ATCC PRA-207</strain>
    </source>
</reference>
<keyword evidence="1" id="KW-0677">Repeat</keyword>
<evidence type="ECO:0000256" key="1">
    <source>
        <dbReference type="ARBA" id="ARBA00022737"/>
    </source>
</evidence>
<dbReference type="InterPro" id="IPR011989">
    <property type="entry name" value="ARM-like"/>
</dbReference>
<feature type="domain" description="Serine/threonine-protein kinase mTOR" evidence="4">
    <location>
        <begin position="437"/>
        <end position="732"/>
    </location>
</feature>
<dbReference type="AlphaFoldDB" id="A0A7J6SH42"/>
<organism evidence="5 6">
    <name type="scientific">Perkinsus olseni</name>
    <name type="common">Perkinsus atlanticus</name>
    <dbReference type="NCBI Taxonomy" id="32597"/>
    <lineage>
        <taxon>Eukaryota</taxon>
        <taxon>Sar</taxon>
        <taxon>Alveolata</taxon>
        <taxon>Perkinsozoa</taxon>
        <taxon>Perkinsea</taxon>
        <taxon>Perkinsida</taxon>
        <taxon>Perkinsidae</taxon>
        <taxon>Perkinsus</taxon>
    </lineage>
</organism>
<dbReference type="GO" id="GO:0004674">
    <property type="term" value="F:protein serine/threonine kinase activity"/>
    <property type="evidence" value="ECO:0007669"/>
    <property type="project" value="UniProtKB-KW"/>
</dbReference>
<dbReference type="Gene3D" id="1.25.10.10">
    <property type="entry name" value="Leucine-rich Repeat Variant"/>
    <property type="match status" value="3"/>
</dbReference>
<name>A0A7J6SH42_PEROL</name>
<dbReference type="EC" id="2.7.11.1" evidence="2"/>
<accession>A0A7J6SH42</accession>
<evidence type="ECO:0000313" key="6">
    <source>
        <dbReference type="Proteomes" id="UP000553632"/>
    </source>
</evidence>
<dbReference type="SMART" id="SM01346">
    <property type="entry name" value="DUF3385"/>
    <property type="match status" value="1"/>
</dbReference>
<dbReference type="GO" id="GO:0031929">
    <property type="term" value="P:TOR signaling"/>
    <property type="evidence" value="ECO:0007669"/>
    <property type="project" value="TreeGrafter"/>
</dbReference>
<feature type="region of interest" description="Disordered" evidence="3">
    <location>
        <begin position="760"/>
        <end position="787"/>
    </location>
</feature>
<dbReference type="GO" id="GO:0031931">
    <property type="term" value="C:TORC1 complex"/>
    <property type="evidence" value="ECO:0007669"/>
    <property type="project" value="TreeGrafter"/>
</dbReference>
<dbReference type="PANTHER" id="PTHR11139:SF9">
    <property type="entry name" value="SERINE_THREONINE-PROTEIN KINASE MTOR"/>
    <property type="match status" value="1"/>
</dbReference>
<feature type="region of interest" description="Disordered" evidence="3">
    <location>
        <begin position="179"/>
        <end position="209"/>
    </location>
</feature>
<keyword evidence="2" id="KW-0723">Serine/threonine-protein kinase</keyword>
<dbReference type="Pfam" id="PF02985">
    <property type="entry name" value="HEAT"/>
    <property type="match status" value="1"/>
</dbReference>
<dbReference type="InterPro" id="IPR050517">
    <property type="entry name" value="DDR_Repair_Kinase"/>
</dbReference>
<keyword evidence="6" id="KW-1185">Reference proteome</keyword>
<proteinExistence type="inferred from homology"/>
<dbReference type="GO" id="GO:0031932">
    <property type="term" value="C:TORC2 complex"/>
    <property type="evidence" value="ECO:0007669"/>
    <property type="project" value="TreeGrafter"/>
</dbReference>
<evidence type="ECO:0000259" key="4">
    <source>
        <dbReference type="SMART" id="SM01346"/>
    </source>
</evidence>
<dbReference type="SUPFAM" id="SSF48371">
    <property type="entry name" value="ARM repeat"/>
    <property type="match status" value="1"/>
</dbReference>
<comment type="similarity">
    <text evidence="2">Belongs to the PI3/PI4-kinase family.</text>
</comment>
<dbReference type="Proteomes" id="UP000553632">
    <property type="component" value="Unassembled WGS sequence"/>
</dbReference>
<dbReference type="GO" id="GO:0016242">
    <property type="term" value="P:negative regulation of macroautophagy"/>
    <property type="evidence" value="ECO:0007669"/>
    <property type="project" value="TreeGrafter"/>
</dbReference>
<dbReference type="PANTHER" id="PTHR11139">
    <property type="entry name" value="ATAXIA TELANGIECTASIA MUTATED ATM -RELATED"/>
    <property type="match status" value="1"/>
</dbReference>
<dbReference type="GO" id="GO:0005524">
    <property type="term" value="F:ATP binding"/>
    <property type="evidence" value="ECO:0007669"/>
    <property type="project" value="UniProtKB-KW"/>
</dbReference>
<dbReference type="GO" id="GO:0005634">
    <property type="term" value="C:nucleus"/>
    <property type="evidence" value="ECO:0007669"/>
    <property type="project" value="TreeGrafter"/>
</dbReference>
<dbReference type="InterPro" id="IPR024585">
    <property type="entry name" value="mTOR_dom"/>
</dbReference>
<comment type="caution">
    <text evidence="5">The sequence shown here is derived from an EMBL/GenBank/DDBJ whole genome shotgun (WGS) entry which is preliminary data.</text>
</comment>